<dbReference type="InterPro" id="IPR000160">
    <property type="entry name" value="GGDEF_dom"/>
</dbReference>
<dbReference type="GO" id="GO:1902201">
    <property type="term" value="P:negative regulation of bacterial-type flagellum-dependent cell motility"/>
    <property type="evidence" value="ECO:0007669"/>
    <property type="project" value="TreeGrafter"/>
</dbReference>
<accession>A0A848L1Q5</accession>
<dbReference type="SUPFAM" id="SSF55073">
    <property type="entry name" value="Nucleotide cyclase"/>
    <property type="match status" value="1"/>
</dbReference>
<keyword evidence="1" id="KW-1133">Transmembrane helix</keyword>
<feature type="transmembrane region" description="Helical" evidence="1">
    <location>
        <begin position="153"/>
        <end position="173"/>
    </location>
</feature>
<dbReference type="AlphaFoldDB" id="A0A848L1Q5"/>
<dbReference type="Pfam" id="PF00990">
    <property type="entry name" value="GGDEF"/>
    <property type="match status" value="1"/>
</dbReference>
<dbReference type="InterPro" id="IPR029787">
    <property type="entry name" value="Nucleotide_cyclase"/>
</dbReference>
<dbReference type="PANTHER" id="PTHR45138:SF9">
    <property type="entry name" value="DIGUANYLATE CYCLASE DGCM-RELATED"/>
    <property type="match status" value="1"/>
</dbReference>
<dbReference type="GO" id="GO:0005886">
    <property type="term" value="C:plasma membrane"/>
    <property type="evidence" value="ECO:0007669"/>
    <property type="project" value="TreeGrafter"/>
</dbReference>
<dbReference type="GO" id="GO:0052621">
    <property type="term" value="F:diguanylate cyclase activity"/>
    <property type="evidence" value="ECO:0007669"/>
    <property type="project" value="TreeGrafter"/>
</dbReference>
<sequence>MPRLSTPTLTSLLRALFDGEQWRRAGRAEYRFATNALRWVGGSQTMLRWAIAMLCLTVAVLGAGMQFHPYGPHGPLMRTIQVVVLISALVVGVLWVSLPWPSYRMALAFAVWADVAVTVGAAVLSSPEARLLATIHMGMVGLFVGFLLGWRVLLVHCGFCVLVITALTVWGIHDGMSASLLYVIVAPALSTVVGIPMMVQAVVEGGRIGLRRITGQSLLDPLTKLLNRRGLDEYTKSLTARVDPPHWLVVIVVDLDGFKRFNDDNGHARGDALLRRAARILSDGVTDGRVARVGGDEFIAVAAASSTSDIDAMAASCLFTLDGPHDHSVTASVGVAAAHWNSQPLADLYDAADAAMYRAKRAGRSRVETTIL</sequence>
<keyword evidence="1" id="KW-0472">Membrane</keyword>
<organism evidence="3 4">
    <name type="scientific">Gordonia asplenii</name>
    <dbReference type="NCBI Taxonomy" id="2725283"/>
    <lineage>
        <taxon>Bacteria</taxon>
        <taxon>Bacillati</taxon>
        <taxon>Actinomycetota</taxon>
        <taxon>Actinomycetes</taxon>
        <taxon>Mycobacteriales</taxon>
        <taxon>Gordoniaceae</taxon>
        <taxon>Gordonia</taxon>
    </lineage>
</organism>
<dbReference type="PANTHER" id="PTHR45138">
    <property type="entry name" value="REGULATORY COMPONENTS OF SENSORY TRANSDUCTION SYSTEM"/>
    <property type="match status" value="1"/>
</dbReference>
<dbReference type="EMBL" id="JABBNB010000041">
    <property type="protein sequence ID" value="NMO04804.1"/>
    <property type="molecule type" value="Genomic_DNA"/>
</dbReference>
<keyword evidence="4" id="KW-1185">Reference proteome</keyword>
<reference evidence="3 4" key="1">
    <citation type="submission" date="2020-04" db="EMBL/GenBank/DDBJ databases">
        <title>Gordonia sp. nov. TBRC 11910.</title>
        <authorList>
            <person name="Suriyachadkun C."/>
        </authorList>
    </citation>
    <scope>NUCLEOTIDE SEQUENCE [LARGE SCALE GENOMIC DNA]</scope>
    <source>
        <strain evidence="3 4">TBRC 11910</strain>
    </source>
</reference>
<feature type="transmembrane region" description="Helical" evidence="1">
    <location>
        <begin position="179"/>
        <end position="203"/>
    </location>
</feature>
<feature type="transmembrane region" description="Helical" evidence="1">
    <location>
        <begin position="131"/>
        <end position="148"/>
    </location>
</feature>
<feature type="transmembrane region" description="Helical" evidence="1">
    <location>
        <begin position="105"/>
        <end position="125"/>
    </location>
</feature>
<name>A0A848L1Q5_9ACTN</name>
<feature type="transmembrane region" description="Helical" evidence="1">
    <location>
        <begin position="79"/>
        <end position="98"/>
    </location>
</feature>
<keyword evidence="1" id="KW-0812">Transmembrane</keyword>
<dbReference type="Gene3D" id="3.30.70.270">
    <property type="match status" value="1"/>
</dbReference>
<dbReference type="InterPro" id="IPR043128">
    <property type="entry name" value="Rev_trsase/Diguanyl_cyclase"/>
</dbReference>
<dbReference type="RefSeq" id="WP_170197309.1">
    <property type="nucleotide sequence ID" value="NZ_JABBNB010000041.1"/>
</dbReference>
<feature type="domain" description="GGDEF" evidence="2">
    <location>
        <begin position="246"/>
        <end position="372"/>
    </location>
</feature>
<evidence type="ECO:0000313" key="3">
    <source>
        <dbReference type="EMBL" id="NMO04804.1"/>
    </source>
</evidence>
<dbReference type="Proteomes" id="UP000550729">
    <property type="component" value="Unassembled WGS sequence"/>
</dbReference>
<evidence type="ECO:0000259" key="2">
    <source>
        <dbReference type="PROSITE" id="PS50887"/>
    </source>
</evidence>
<comment type="caution">
    <text evidence="3">The sequence shown here is derived from an EMBL/GenBank/DDBJ whole genome shotgun (WGS) entry which is preliminary data.</text>
</comment>
<feature type="transmembrane region" description="Helical" evidence="1">
    <location>
        <begin position="47"/>
        <end position="67"/>
    </location>
</feature>
<evidence type="ECO:0000256" key="1">
    <source>
        <dbReference type="SAM" id="Phobius"/>
    </source>
</evidence>
<dbReference type="NCBIfam" id="TIGR00254">
    <property type="entry name" value="GGDEF"/>
    <property type="match status" value="1"/>
</dbReference>
<evidence type="ECO:0000313" key="4">
    <source>
        <dbReference type="Proteomes" id="UP000550729"/>
    </source>
</evidence>
<dbReference type="PROSITE" id="PS50887">
    <property type="entry name" value="GGDEF"/>
    <property type="match status" value="1"/>
</dbReference>
<dbReference type="SMART" id="SM00267">
    <property type="entry name" value="GGDEF"/>
    <property type="match status" value="1"/>
</dbReference>
<dbReference type="CDD" id="cd01949">
    <property type="entry name" value="GGDEF"/>
    <property type="match status" value="1"/>
</dbReference>
<proteinExistence type="predicted"/>
<protein>
    <submittedName>
        <fullName evidence="3">GGDEF domain-containing protein</fullName>
    </submittedName>
</protein>
<gene>
    <name evidence="3" type="ORF">HH308_26625</name>
</gene>
<dbReference type="InterPro" id="IPR050469">
    <property type="entry name" value="Diguanylate_Cyclase"/>
</dbReference>
<dbReference type="GO" id="GO:0043709">
    <property type="term" value="P:cell adhesion involved in single-species biofilm formation"/>
    <property type="evidence" value="ECO:0007669"/>
    <property type="project" value="TreeGrafter"/>
</dbReference>